<dbReference type="EMBL" id="CP115450">
    <property type="protein sequence ID" value="WBP84626.1"/>
    <property type="molecule type" value="Genomic_DNA"/>
</dbReference>
<proteinExistence type="predicted"/>
<sequence>MAADLVRGHTAAVLVDTAATARLLVVGRRTRWLPLGTHLGPVAHAAIHHVHCPVEVVPHG</sequence>
<gene>
    <name evidence="2" type="ORF">O1G21_01340</name>
</gene>
<evidence type="ECO:0000313" key="3">
    <source>
        <dbReference type="Proteomes" id="UP001212821"/>
    </source>
</evidence>
<reference evidence="3" key="1">
    <citation type="submission" date="2022-12" db="EMBL/GenBank/DDBJ databases">
        <authorList>
            <person name="Mo P."/>
        </authorList>
    </citation>
    <scope>NUCLEOTIDE SEQUENCE [LARGE SCALE GENOMIC DNA]</scope>
    <source>
        <strain evidence="3">HUAS 3-15</strain>
    </source>
</reference>
<evidence type="ECO:0000259" key="1">
    <source>
        <dbReference type="Pfam" id="PF00582"/>
    </source>
</evidence>
<dbReference type="Gene3D" id="3.40.50.620">
    <property type="entry name" value="HUPs"/>
    <property type="match status" value="1"/>
</dbReference>
<accession>A0ABY7PW78</accession>
<dbReference type="Proteomes" id="UP001212821">
    <property type="component" value="Chromosome"/>
</dbReference>
<name>A0ABY7PW78_9ACTN</name>
<dbReference type="SUPFAM" id="SSF52402">
    <property type="entry name" value="Adenine nucleotide alpha hydrolases-like"/>
    <property type="match status" value="1"/>
</dbReference>
<dbReference type="InterPro" id="IPR014729">
    <property type="entry name" value="Rossmann-like_a/b/a_fold"/>
</dbReference>
<evidence type="ECO:0000313" key="2">
    <source>
        <dbReference type="EMBL" id="WBP84626.1"/>
    </source>
</evidence>
<keyword evidence="3" id="KW-1185">Reference proteome</keyword>
<dbReference type="InterPro" id="IPR006016">
    <property type="entry name" value="UspA"/>
</dbReference>
<dbReference type="Pfam" id="PF00582">
    <property type="entry name" value="Usp"/>
    <property type="match status" value="1"/>
</dbReference>
<protein>
    <submittedName>
        <fullName evidence="2">Universal stress protein</fullName>
    </submittedName>
</protein>
<feature type="domain" description="UspA" evidence="1">
    <location>
        <begin position="6"/>
        <end position="58"/>
    </location>
</feature>
<organism evidence="2 3">
    <name type="scientific">Kitasatospora cathayae</name>
    <dbReference type="NCBI Taxonomy" id="3004092"/>
    <lineage>
        <taxon>Bacteria</taxon>
        <taxon>Bacillati</taxon>
        <taxon>Actinomycetota</taxon>
        <taxon>Actinomycetes</taxon>
        <taxon>Kitasatosporales</taxon>
        <taxon>Streptomycetaceae</taxon>
        <taxon>Kitasatospora</taxon>
    </lineage>
</organism>